<dbReference type="Proteomes" id="UP000000447">
    <property type="component" value="Plasmid unnamed"/>
</dbReference>
<dbReference type="InterPro" id="IPR026533">
    <property type="entry name" value="NTPase/PRRC1"/>
</dbReference>
<evidence type="ECO:0000313" key="14">
    <source>
        <dbReference type="Proteomes" id="UP000000447"/>
    </source>
</evidence>
<evidence type="ECO:0000256" key="7">
    <source>
        <dbReference type="ARBA" id="ARBA00023080"/>
    </source>
</evidence>
<accession>B9L3I9</accession>
<geneLocation type="plasmid" evidence="14">
    <name>Tros</name>
</geneLocation>
<comment type="cofactor">
    <cofactor evidence="1">
        <name>Mn(2+)</name>
        <dbReference type="ChEBI" id="CHEBI:29035"/>
    </cofactor>
</comment>
<keyword evidence="5" id="KW-0378">Hydrolase</keyword>
<feature type="domain" description="Non-canonical purine NTP phosphatase/PRRC1" evidence="12">
    <location>
        <begin position="13"/>
        <end position="171"/>
    </location>
</feature>
<keyword evidence="6" id="KW-0460">Magnesium</keyword>
<dbReference type="PANTHER" id="PTHR34699">
    <property type="match status" value="1"/>
</dbReference>
<evidence type="ECO:0000256" key="8">
    <source>
        <dbReference type="ARBA" id="ARBA00023211"/>
    </source>
</evidence>
<evidence type="ECO:0000259" key="12">
    <source>
        <dbReference type="Pfam" id="PF01931"/>
    </source>
</evidence>
<dbReference type="InterPro" id="IPR050299">
    <property type="entry name" value="YjjX_NTPase"/>
</dbReference>
<dbReference type="EC" id="3.6.1.73" evidence="9"/>
<dbReference type="GO" id="GO:0000166">
    <property type="term" value="F:nucleotide binding"/>
    <property type="evidence" value="ECO:0007669"/>
    <property type="project" value="UniProtKB-KW"/>
</dbReference>
<comment type="catalytic activity">
    <reaction evidence="11">
        <text>XTP + H2O = XDP + phosphate + H(+)</text>
        <dbReference type="Rhea" id="RHEA:28406"/>
        <dbReference type="ChEBI" id="CHEBI:15377"/>
        <dbReference type="ChEBI" id="CHEBI:15378"/>
        <dbReference type="ChEBI" id="CHEBI:43474"/>
        <dbReference type="ChEBI" id="CHEBI:59884"/>
        <dbReference type="ChEBI" id="CHEBI:61314"/>
        <dbReference type="EC" id="3.6.1.73"/>
    </reaction>
</comment>
<keyword evidence="4" id="KW-0547">Nucleotide-binding</keyword>
<dbReference type="GO" id="GO:0009117">
    <property type="term" value="P:nucleotide metabolic process"/>
    <property type="evidence" value="ECO:0007669"/>
    <property type="project" value="UniProtKB-KW"/>
</dbReference>
<dbReference type="EMBL" id="CP001276">
    <property type="protein sequence ID" value="ACM07245.1"/>
    <property type="molecule type" value="Genomic_DNA"/>
</dbReference>
<evidence type="ECO:0000256" key="6">
    <source>
        <dbReference type="ARBA" id="ARBA00022842"/>
    </source>
</evidence>
<evidence type="ECO:0000256" key="9">
    <source>
        <dbReference type="ARBA" id="ARBA00038901"/>
    </source>
</evidence>
<dbReference type="OrthoDB" id="164951at2"/>
<gene>
    <name evidence="13" type="ordered locus">trd_A0352</name>
</gene>
<dbReference type="AlphaFoldDB" id="B9L3I9"/>
<evidence type="ECO:0000256" key="2">
    <source>
        <dbReference type="ARBA" id="ARBA00001946"/>
    </source>
</evidence>
<dbReference type="Pfam" id="PF01931">
    <property type="entry name" value="NTPase_I-T"/>
    <property type="match status" value="1"/>
</dbReference>
<keyword evidence="7" id="KW-0546">Nucleotide metabolism</keyword>
<keyword evidence="13" id="KW-0614">Plasmid</keyword>
<keyword evidence="14" id="KW-1185">Reference proteome</keyword>
<protein>
    <recommendedName>
        <fullName evidence="9">inosine/xanthosine triphosphatase</fullName>
        <ecNumber evidence="9">3.6.1.73</ecNumber>
    </recommendedName>
</protein>
<name>B9L3I9_THERP</name>
<dbReference type="GO" id="GO:0006772">
    <property type="term" value="P:thiamine metabolic process"/>
    <property type="evidence" value="ECO:0007669"/>
    <property type="project" value="TreeGrafter"/>
</dbReference>
<keyword evidence="3" id="KW-0479">Metal-binding</keyword>
<proteinExistence type="predicted"/>
<dbReference type="KEGG" id="tro:trd_A0352"/>
<evidence type="ECO:0000256" key="11">
    <source>
        <dbReference type="ARBA" id="ARBA00048781"/>
    </source>
</evidence>
<dbReference type="GO" id="GO:0046872">
    <property type="term" value="F:metal ion binding"/>
    <property type="evidence" value="ECO:0007669"/>
    <property type="project" value="UniProtKB-KW"/>
</dbReference>
<dbReference type="SUPFAM" id="SSF52972">
    <property type="entry name" value="ITPase-like"/>
    <property type="match status" value="1"/>
</dbReference>
<organism evidence="13 14">
    <name type="scientific">Thermomicrobium roseum (strain ATCC 27502 / DSM 5159 / P-2)</name>
    <dbReference type="NCBI Taxonomy" id="309801"/>
    <lineage>
        <taxon>Bacteria</taxon>
        <taxon>Pseudomonadati</taxon>
        <taxon>Thermomicrobiota</taxon>
        <taxon>Thermomicrobia</taxon>
        <taxon>Thermomicrobiales</taxon>
        <taxon>Thermomicrobiaceae</taxon>
        <taxon>Thermomicrobium</taxon>
    </lineage>
</organism>
<dbReference type="InterPro" id="IPR029001">
    <property type="entry name" value="ITPase-like_fam"/>
</dbReference>
<evidence type="ECO:0000256" key="3">
    <source>
        <dbReference type="ARBA" id="ARBA00022723"/>
    </source>
</evidence>
<reference evidence="13 14" key="1">
    <citation type="journal article" date="2009" name="PLoS ONE">
        <title>Complete genome sequence of the aerobic CO-oxidizing thermophile Thermomicrobium roseum.</title>
        <authorList>
            <person name="Wu D."/>
            <person name="Raymond J."/>
            <person name="Wu M."/>
            <person name="Chatterji S."/>
            <person name="Ren Q."/>
            <person name="Graham J.E."/>
            <person name="Bryant D.A."/>
            <person name="Robb F."/>
            <person name="Colman A."/>
            <person name="Tallon L.J."/>
            <person name="Badger J.H."/>
            <person name="Madupu R."/>
            <person name="Ward N.L."/>
            <person name="Eisen J.A."/>
        </authorList>
    </citation>
    <scope>NUCLEOTIDE SEQUENCE [LARGE SCALE GENOMIC DNA]</scope>
    <source>
        <strain evidence="14">ATCC 27502 / DSM 5159 / P-2</strain>
        <plasmid evidence="13">unnamed</plasmid>
    </source>
</reference>
<dbReference type="HOGENOM" id="CLU_087417_1_0_0"/>
<comment type="catalytic activity">
    <reaction evidence="10">
        <text>ITP + H2O = IDP + phosphate + H(+)</text>
        <dbReference type="Rhea" id="RHEA:28330"/>
        <dbReference type="ChEBI" id="CHEBI:15377"/>
        <dbReference type="ChEBI" id="CHEBI:15378"/>
        <dbReference type="ChEBI" id="CHEBI:43474"/>
        <dbReference type="ChEBI" id="CHEBI:58280"/>
        <dbReference type="ChEBI" id="CHEBI:61402"/>
        <dbReference type="EC" id="3.6.1.73"/>
    </reaction>
</comment>
<evidence type="ECO:0000256" key="5">
    <source>
        <dbReference type="ARBA" id="ARBA00022801"/>
    </source>
</evidence>
<keyword evidence="8" id="KW-0464">Manganese</keyword>
<evidence type="ECO:0000256" key="10">
    <source>
        <dbReference type="ARBA" id="ARBA00048174"/>
    </source>
</evidence>
<comment type="cofactor">
    <cofactor evidence="2">
        <name>Mg(2+)</name>
        <dbReference type="ChEBI" id="CHEBI:18420"/>
    </cofactor>
</comment>
<evidence type="ECO:0000256" key="1">
    <source>
        <dbReference type="ARBA" id="ARBA00001936"/>
    </source>
</evidence>
<dbReference type="eggNOG" id="COG1986">
    <property type="taxonomic scope" value="Bacteria"/>
</dbReference>
<evidence type="ECO:0000256" key="4">
    <source>
        <dbReference type="ARBA" id="ARBA00022741"/>
    </source>
</evidence>
<evidence type="ECO:0000313" key="13">
    <source>
        <dbReference type="EMBL" id="ACM07245.1"/>
    </source>
</evidence>
<dbReference type="GO" id="GO:0103023">
    <property type="term" value="F:ITPase activity"/>
    <property type="evidence" value="ECO:0007669"/>
    <property type="project" value="UniProtKB-EC"/>
</dbReference>
<dbReference type="PANTHER" id="PTHR34699:SF2">
    <property type="entry name" value="NON-CANONICAL PURINE NTP PHOSPHATASE_PRRC1 DOMAIN-CONTAINING PROTEIN"/>
    <property type="match status" value="1"/>
</dbReference>
<dbReference type="RefSeq" id="WP_012643232.1">
    <property type="nucleotide sequence ID" value="NC_011961.1"/>
</dbReference>
<dbReference type="Gene3D" id="3.90.950.10">
    <property type="match status" value="1"/>
</dbReference>
<sequence length="193" mass="20339">MHTPSPSIRLALGSKQPAKRAAVQEIAPLFWSRWELHCLSVPSGVRAQPLSDEETVAGALARARVVRDSADADYGIGLESGVAAGPLGRLYAVSWAVVVDRDGCVGIGGAERFALPPAVAERVLHGEELASALRALGMTSMPSEGGTVALLTGGRRQRRELFAIALLHALCDLERQRGRPLQFARSSVAPGGT</sequence>